<reference evidence="2 3" key="1">
    <citation type="journal article" date="2015" name="Genome Announc.">
        <title>Expanding the biotechnology potential of lactobacilli through comparative genomics of 213 strains and associated genera.</title>
        <authorList>
            <person name="Sun Z."/>
            <person name="Harris H.M."/>
            <person name="McCann A."/>
            <person name="Guo C."/>
            <person name="Argimon S."/>
            <person name="Zhang W."/>
            <person name="Yang X."/>
            <person name="Jeffery I.B."/>
            <person name="Cooney J.C."/>
            <person name="Kagawa T.F."/>
            <person name="Liu W."/>
            <person name="Song Y."/>
            <person name="Salvetti E."/>
            <person name="Wrobel A."/>
            <person name="Rasinkangas P."/>
            <person name="Parkhill J."/>
            <person name="Rea M.C."/>
            <person name="O'Sullivan O."/>
            <person name="Ritari J."/>
            <person name="Douillard F.P."/>
            <person name="Paul Ross R."/>
            <person name="Yang R."/>
            <person name="Briner A.E."/>
            <person name="Felis G.E."/>
            <person name="de Vos W.M."/>
            <person name="Barrangou R."/>
            <person name="Klaenhammer T.R."/>
            <person name="Caufield P.W."/>
            <person name="Cui Y."/>
            <person name="Zhang H."/>
            <person name="O'Toole P.W."/>
        </authorList>
    </citation>
    <scope>NUCLEOTIDE SEQUENCE [LARGE SCALE GENOMIC DNA]</scope>
    <source>
        <strain evidence="2 3">DSM 23026</strain>
    </source>
</reference>
<feature type="transmembrane region" description="Helical" evidence="1">
    <location>
        <begin position="24"/>
        <end position="44"/>
    </location>
</feature>
<sequence length="178" mass="20541">MLCFTQKYLNGGFLMRHLIRNHKLISTMPLSVLSILIIAGSFIIKHSYDNHQAEQKIESTLSYNGFSNIVSRSSVRKESTGPFSGISWYEITFSNNTTLKASYTYNKQLDRTNKNSTLKDCPIVYRVILIPPTSKVKEWTTEIYLDTNQKLRDGNQSSYIQKLNKDTRKTLKMKSQDK</sequence>
<dbReference type="PATRIC" id="fig|480391.4.peg.1067"/>
<gene>
    <name evidence="2" type="ORF">IV88_GL001051</name>
</gene>
<dbReference type="Proteomes" id="UP000051249">
    <property type="component" value="Unassembled WGS sequence"/>
</dbReference>
<organism evidence="2 3">
    <name type="scientific">Pediococcus argentinicus</name>
    <dbReference type="NCBI Taxonomy" id="480391"/>
    <lineage>
        <taxon>Bacteria</taxon>
        <taxon>Bacillati</taxon>
        <taxon>Bacillota</taxon>
        <taxon>Bacilli</taxon>
        <taxon>Lactobacillales</taxon>
        <taxon>Lactobacillaceae</taxon>
        <taxon>Pediococcus</taxon>
    </lineage>
</organism>
<name>A0A0R2NHA2_9LACO</name>
<dbReference type="AlphaFoldDB" id="A0A0R2NHA2"/>
<protein>
    <submittedName>
        <fullName evidence="2">Uncharacterized protein</fullName>
    </submittedName>
</protein>
<proteinExistence type="predicted"/>
<accession>A0A0R2NHA2</accession>
<keyword evidence="3" id="KW-1185">Reference proteome</keyword>
<evidence type="ECO:0000256" key="1">
    <source>
        <dbReference type="SAM" id="Phobius"/>
    </source>
</evidence>
<keyword evidence="1" id="KW-0812">Transmembrane</keyword>
<keyword evidence="1" id="KW-0472">Membrane</keyword>
<evidence type="ECO:0000313" key="3">
    <source>
        <dbReference type="Proteomes" id="UP000051249"/>
    </source>
</evidence>
<evidence type="ECO:0000313" key="2">
    <source>
        <dbReference type="EMBL" id="KRO23075.1"/>
    </source>
</evidence>
<dbReference type="EMBL" id="JQCQ01000032">
    <property type="protein sequence ID" value="KRO23075.1"/>
    <property type="molecule type" value="Genomic_DNA"/>
</dbReference>
<keyword evidence="1" id="KW-1133">Transmembrane helix</keyword>
<comment type="caution">
    <text evidence="2">The sequence shown here is derived from an EMBL/GenBank/DDBJ whole genome shotgun (WGS) entry which is preliminary data.</text>
</comment>